<proteinExistence type="predicted"/>
<organism evidence="1 2">
    <name type="scientific">Brevundimonas subvibrioides (strain ATCC 15264 / DSM 4735 / LMG 14903 / NBRC 16000 / CB 81)</name>
    <name type="common">Caulobacter subvibrioides</name>
    <dbReference type="NCBI Taxonomy" id="633149"/>
    <lineage>
        <taxon>Bacteria</taxon>
        <taxon>Pseudomonadati</taxon>
        <taxon>Pseudomonadota</taxon>
        <taxon>Alphaproteobacteria</taxon>
        <taxon>Caulobacterales</taxon>
        <taxon>Caulobacteraceae</taxon>
        <taxon>Brevundimonas</taxon>
    </lineage>
</organism>
<evidence type="ECO:0000313" key="1">
    <source>
        <dbReference type="EMBL" id="ADL00034.1"/>
    </source>
</evidence>
<gene>
    <name evidence="1" type="ordered locus">Bresu_0719</name>
</gene>
<dbReference type="KEGG" id="bsb:Bresu_0719"/>
<evidence type="ECO:0000313" key="2">
    <source>
        <dbReference type="Proteomes" id="UP000002696"/>
    </source>
</evidence>
<sequence length="276" mass="30723">MHRRLRLSRRSERGLKRTIDVVGSLNRCFRMAITKLPPAQLLALLQSAIEEAPPFEYQTALTNEEIRWLGRADALLDAANATPAIVAFRMARTALGSYSHSRANLLIPLHDAYSRMELLAPTSMRGSFIAGGDTWNGYAALVRLMQTDCDNMLVVDPYLNSSIFTDLAPHAAARVGLRCLAVKRAEYDPGLRASATKWESDPISARVRVEVRYSPPGALHDRLVIVDGREVWLISQSFKDIAKRSPASVSKFEGELASDKIEHYETLWQQGEAMTA</sequence>
<reference evidence="2" key="1">
    <citation type="journal article" date="2011" name="J. Bacteriol.">
        <title>Genome sequences of eight morphologically diverse alphaproteobacteria.</title>
        <authorList>
            <consortium name="US DOE Joint Genome Institute"/>
            <person name="Brown P.J."/>
            <person name="Kysela D.T."/>
            <person name="Buechlein A."/>
            <person name="Hemmerich C."/>
            <person name="Brun Y.V."/>
        </authorList>
    </citation>
    <scope>NUCLEOTIDE SEQUENCE [LARGE SCALE GENOMIC DNA]</scope>
    <source>
        <strain evidence="2">ATCC 15264 / DSM 4735 / LMG 14903 / NBRC 16000 / CB 81</strain>
    </source>
</reference>
<dbReference type="AlphaFoldDB" id="D9QLV0"/>
<name>D9QLV0_BRESC</name>
<dbReference type="STRING" id="633149.Bresu_0719"/>
<keyword evidence="2" id="KW-1185">Reference proteome</keyword>
<dbReference type="eggNOG" id="ENOG5032Y0P">
    <property type="taxonomic scope" value="Bacteria"/>
</dbReference>
<dbReference type="EMBL" id="CP002102">
    <property type="protein sequence ID" value="ADL00034.1"/>
    <property type="molecule type" value="Genomic_DNA"/>
</dbReference>
<evidence type="ECO:0008006" key="3">
    <source>
        <dbReference type="Google" id="ProtNLM"/>
    </source>
</evidence>
<dbReference type="HOGENOM" id="CLU_1150169_0_0_5"/>
<accession>D9QLV0</accession>
<protein>
    <recommendedName>
        <fullName evidence="3">Phospholipase D-like domain-containing protein</fullName>
    </recommendedName>
</protein>
<dbReference type="InParanoid" id="D9QLV0"/>
<dbReference type="Proteomes" id="UP000002696">
    <property type="component" value="Chromosome"/>
</dbReference>